<evidence type="ECO:0000256" key="1">
    <source>
        <dbReference type="SAM" id="Coils"/>
    </source>
</evidence>
<proteinExistence type="predicted"/>
<dbReference type="Gene3D" id="2.30.29.30">
    <property type="entry name" value="Pleckstrin-homology domain (PH domain)/Phosphotyrosine-binding domain (PTB)"/>
    <property type="match status" value="1"/>
</dbReference>
<dbReference type="EMBL" id="JAHLQT010039062">
    <property type="protein sequence ID" value="KAG7156596.1"/>
    <property type="molecule type" value="Genomic_DNA"/>
</dbReference>
<feature type="region of interest" description="Disordered" evidence="2">
    <location>
        <begin position="28"/>
        <end position="72"/>
    </location>
</feature>
<dbReference type="InterPro" id="IPR050302">
    <property type="entry name" value="Rab_GAP_TBC_domain"/>
</dbReference>
<organism evidence="5 6">
    <name type="scientific">Homarus americanus</name>
    <name type="common">American lobster</name>
    <dbReference type="NCBI Taxonomy" id="6706"/>
    <lineage>
        <taxon>Eukaryota</taxon>
        <taxon>Metazoa</taxon>
        <taxon>Ecdysozoa</taxon>
        <taxon>Arthropoda</taxon>
        <taxon>Crustacea</taxon>
        <taxon>Multicrustacea</taxon>
        <taxon>Malacostraca</taxon>
        <taxon>Eumalacostraca</taxon>
        <taxon>Eucarida</taxon>
        <taxon>Decapoda</taxon>
        <taxon>Pleocyemata</taxon>
        <taxon>Astacidea</taxon>
        <taxon>Nephropoidea</taxon>
        <taxon>Nephropidae</taxon>
        <taxon>Homarus</taxon>
    </lineage>
</organism>
<feature type="region of interest" description="Disordered" evidence="2">
    <location>
        <begin position="269"/>
        <end position="299"/>
    </location>
</feature>
<dbReference type="Pfam" id="PF00169">
    <property type="entry name" value="PH"/>
    <property type="match status" value="1"/>
</dbReference>
<dbReference type="SUPFAM" id="SSF50729">
    <property type="entry name" value="PH domain-like"/>
    <property type="match status" value="1"/>
</dbReference>
<dbReference type="Pfam" id="PF00566">
    <property type="entry name" value="RabGAP-TBC"/>
    <property type="match status" value="1"/>
</dbReference>
<dbReference type="InterPro" id="IPR011993">
    <property type="entry name" value="PH-like_dom_sf"/>
</dbReference>
<reference evidence="5" key="1">
    <citation type="journal article" date="2021" name="Sci. Adv.">
        <title>The American lobster genome reveals insights on longevity, neural, and immune adaptations.</title>
        <authorList>
            <person name="Polinski J.M."/>
            <person name="Zimin A.V."/>
            <person name="Clark K.F."/>
            <person name="Kohn A.B."/>
            <person name="Sadowski N."/>
            <person name="Timp W."/>
            <person name="Ptitsyn A."/>
            <person name="Khanna P."/>
            <person name="Romanova D.Y."/>
            <person name="Williams P."/>
            <person name="Greenwood S.J."/>
            <person name="Moroz L.L."/>
            <person name="Walt D.R."/>
            <person name="Bodnar A.G."/>
        </authorList>
    </citation>
    <scope>NUCLEOTIDE SEQUENCE</scope>
    <source>
        <strain evidence="5">GMGI-L3</strain>
    </source>
</reference>
<feature type="compositionally biased region" description="Low complexity" evidence="2">
    <location>
        <begin position="188"/>
        <end position="202"/>
    </location>
</feature>
<dbReference type="SUPFAM" id="SSF47923">
    <property type="entry name" value="Ypt/Rab-GAP domain of gyp1p"/>
    <property type="match status" value="2"/>
</dbReference>
<evidence type="ECO:0000259" key="4">
    <source>
        <dbReference type="PROSITE" id="PS50086"/>
    </source>
</evidence>
<feature type="region of interest" description="Disordered" evidence="2">
    <location>
        <begin position="184"/>
        <end position="250"/>
    </location>
</feature>
<dbReference type="PANTHER" id="PTHR47219:SF20">
    <property type="entry name" value="TBC1 DOMAIN FAMILY MEMBER 2B"/>
    <property type="match status" value="1"/>
</dbReference>
<dbReference type="GO" id="GO:0031267">
    <property type="term" value="F:small GTPase binding"/>
    <property type="evidence" value="ECO:0007669"/>
    <property type="project" value="TreeGrafter"/>
</dbReference>
<dbReference type="InterPro" id="IPR000195">
    <property type="entry name" value="Rab-GAP-TBC_dom"/>
</dbReference>
<dbReference type="Proteomes" id="UP000747542">
    <property type="component" value="Unassembled WGS sequence"/>
</dbReference>
<accession>A0A8J5JI56</accession>
<dbReference type="SMART" id="SM00233">
    <property type="entry name" value="PH"/>
    <property type="match status" value="1"/>
</dbReference>
<dbReference type="FunFam" id="1.10.8.270:FF:000026">
    <property type="entry name" value="TBC (Tre-2/Bub2/Cdc16) domain family"/>
    <property type="match status" value="1"/>
</dbReference>
<dbReference type="GO" id="GO:0005096">
    <property type="term" value="F:GTPase activator activity"/>
    <property type="evidence" value="ECO:0007669"/>
    <property type="project" value="TreeGrafter"/>
</dbReference>
<protein>
    <submittedName>
        <fullName evidence="5">TBC1 domain family member 2B-like</fullName>
    </submittedName>
</protein>
<name>A0A8J5JI56_HOMAM</name>
<sequence>MFYQQSEHDLLPHIEPGEEDVVFEMRERSYSTPVSGRTPQAAGETARPRSWTRGSDNLTQIKEKEEADDKNPRTEYKLAGFLYKVSGTPGKRHMPGLKGLGSSHKKRWFVYSDSVCKLFYYKQKNDLEPLGSIDISLATFFFDPENKNEGQFTIRCGSEETVLEASSSQTRMYWLQQLQDARREFSQRRSATKTPTSRTTSTVRLESGLLQDDKGSTILTPDPHHDLLTPMVRPSDSGMSDLPPRPPSALSDARLALSNLIPNTQRKIFKTNTPKSPTSPQATHRSPINSPTDDLSLGNIGRKLRSSFRGRRSASLEGKDGFDGPNLHTKVVCRKCEELRGELTSAKEDLAATQDEYQASREVIDLLQKDLDSLQQEKATLISLDRSDLTDSHVLEILRGKDRRIVNLEHDNQKLTNDVARLTEQAKDKAIMSLTHQVEENATHPRPMTLPPLSAFKTLVDSTTRGTQTSDITENDSLKDALEAYRCQNSFLNKEILALNLLRNQVAEREHKLITESSEWEAKFYQIQSKYLLLLNELHSPRANQHDPSIVSRLLQDVHNGSSWENRWESFLAGTSAKELPHCTELKFLIRGGIPYQYKIELDLLRTLPNNRHYESFHSDGIARLRRVLLAYSRHNPDVGYCQGLNRLVAIALLFLNEEDAFWSLVYIVEYLMPPDYYNKNLLGSQVDQRVLKDLVSEKLPRLNAHLDHHGLDISLFTFNWFLCVYIDIIPPITYLTVWDSFLYEGSKVLFRYALAIFKLCEEGVLERADYMEIFNYLRSVPEPITDIPKLQEPCFFGLYFLGGLWALALVDGVLPSSCEEGAAGEGL</sequence>
<evidence type="ECO:0000256" key="2">
    <source>
        <dbReference type="SAM" id="MobiDB-lite"/>
    </source>
</evidence>
<feature type="domain" description="PH" evidence="3">
    <location>
        <begin position="75"/>
        <end position="183"/>
    </location>
</feature>
<feature type="compositionally biased region" description="Basic and acidic residues" evidence="2">
    <location>
        <begin position="61"/>
        <end position="72"/>
    </location>
</feature>
<dbReference type="Gene3D" id="1.10.8.270">
    <property type="entry name" value="putative rabgap domain of human tbc1 domain family member 14 like domains"/>
    <property type="match status" value="1"/>
</dbReference>
<dbReference type="Gene3D" id="1.10.472.80">
    <property type="entry name" value="Ypt/Rab-GAP domain of gyp1p, domain 3"/>
    <property type="match status" value="1"/>
</dbReference>
<feature type="compositionally biased region" description="Polar residues" evidence="2">
    <location>
        <begin position="269"/>
        <end position="293"/>
    </location>
</feature>
<evidence type="ECO:0000259" key="3">
    <source>
        <dbReference type="PROSITE" id="PS50003"/>
    </source>
</evidence>
<dbReference type="PROSITE" id="PS50086">
    <property type="entry name" value="TBC_RABGAP"/>
    <property type="match status" value="1"/>
</dbReference>
<evidence type="ECO:0000313" key="6">
    <source>
        <dbReference type="Proteomes" id="UP000747542"/>
    </source>
</evidence>
<dbReference type="InterPro" id="IPR035969">
    <property type="entry name" value="Rab-GAP_TBC_sf"/>
</dbReference>
<dbReference type="AlphaFoldDB" id="A0A8J5JI56"/>
<feature type="coiled-coil region" evidence="1">
    <location>
        <begin position="336"/>
        <end position="425"/>
    </location>
</feature>
<dbReference type="PROSITE" id="PS50003">
    <property type="entry name" value="PH_DOMAIN"/>
    <property type="match status" value="1"/>
</dbReference>
<keyword evidence="1" id="KW-0175">Coiled coil</keyword>
<dbReference type="InterPro" id="IPR001849">
    <property type="entry name" value="PH_domain"/>
</dbReference>
<feature type="domain" description="Rab-GAP TBC" evidence="4">
    <location>
        <begin position="558"/>
        <end position="746"/>
    </location>
</feature>
<gene>
    <name evidence="5" type="primary">tbc1d2b-L</name>
    <name evidence="5" type="ORF">Hamer_G006574</name>
</gene>
<comment type="caution">
    <text evidence="5">The sequence shown here is derived from an EMBL/GenBank/DDBJ whole genome shotgun (WGS) entry which is preliminary data.</text>
</comment>
<dbReference type="PANTHER" id="PTHR47219">
    <property type="entry name" value="RAB GTPASE-ACTIVATING PROTEIN 1-LIKE"/>
    <property type="match status" value="1"/>
</dbReference>
<evidence type="ECO:0000313" key="5">
    <source>
        <dbReference type="EMBL" id="KAG7156596.1"/>
    </source>
</evidence>
<dbReference type="SMART" id="SM00164">
    <property type="entry name" value="TBC"/>
    <property type="match status" value="1"/>
</dbReference>
<keyword evidence="6" id="KW-1185">Reference proteome</keyword>